<keyword evidence="2" id="KW-1185">Reference proteome</keyword>
<protein>
    <submittedName>
        <fullName evidence="1">Uncharacterized protein</fullName>
    </submittedName>
</protein>
<gene>
    <name evidence="1" type="ORF">BDN72DRAFT_901221</name>
</gene>
<accession>A0ACD3AGP0</accession>
<sequence>MSLLSTGLHDLPTELLYEILSYPFLTYEHFGVAQLSRRLNSIAMPRFLAYHKIRVPVEEFSAVIETGFHHLPMDNRELFLKERDTLAALALAFNVKSIDHLTCTFYPYSRGDYDDYHRLVRILGRLDRVGSVTIMLDMTDFSVKRATWLAESVWKSVMRELLNVCVEKGCQRLTVISTEAGEASFDDFLPRLPTVNMVLRKVRRISHLPRKLGIVTPPTQPYTGHALRIVPLTDTASRSAQLRHMQISCIMLLYPPYLSLAHSILGTAALTSLELSGIYTPMGTKAWRRALYWLLYPLRSRLLKLTIHHCSDLPAATLFQLLIQLKSLTSLTLAAIPEPNKFSPDFQVENHFLPNLVALHTTPEWVMVLCPGTMPRPRFDTLSFVEVPDLMDPYHTRTFDFGAYLQNMQRVFLDSTFSLPESGSPVDVALDLSTVDYPASHFVEDLLKYEDPDDRAALYLAFDRVTIMAIPAETVWLWWGSQSKCDRFCIFLSWWRNLHCVELSFEYEGSPPWVTKVDPDDVFSKLVKSAKRHCPSVRRFIIGRKEYMTAGR</sequence>
<reference evidence="1 2" key="1">
    <citation type="journal article" date="2019" name="Nat. Ecol. Evol.">
        <title>Megaphylogeny resolves global patterns of mushroom evolution.</title>
        <authorList>
            <person name="Varga T."/>
            <person name="Krizsan K."/>
            <person name="Foldi C."/>
            <person name="Dima B."/>
            <person name="Sanchez-Garcia M."/>
            <person name="Sanchez-Ramirez S."/>
            <person name="Szollosi G.J."/>
            <person name="Szarkandi J.G."/>
            <person name="Papp V."/>
            <person name="Albert L."/>
            <person name="Andreopoulos W."/>
            <person name="Angelini C."/>
            <person name="Antonin V."/>
            <person name="Barry K.W."/>
            <person name="Bougher N.L."/>
            <person name="Buchanan P."/>
            <person name="Buyck B."/>
            <person name="Bense V."/>
            <person name="Catcheside P."/>
            <person name="Chovatia M."/>
            <person name="Cooper J."/>
            <person name="Damon W."/>
            <person name="Desjardin D."/>
            <person name="Finy P."/>
            <person name="Geml J."/>
            <person name="Haridas S."/>
            <person name="Hughes K."/>
            <person name="Justo A."/>
            <person name="Karasinski D."/>
            <person name="Kautmanova I."/>
            <person name="Kiss B."/>
            <person name="Kocsube S."/>
            <person name="Kotiranta H."/>
            <person name="LaButti K.M."/>
            <person name="Lechner B.E."/>
            <person name="Liimatainen K."/>
            <person name="Lipzen A."/>
            <person name="Lukacs Z."/>
            <person name="Mihaltcheva S."/>
            <person name="Morgado L.N."/>
            <person name="Niskanen T."/>
            <person name="Noordeloos M.E."/>
            <person name="Ohm R.A."/>
            <person name="Ortiz-Santana B."/>
            <person name="Ovrebo C."/>
            <person name="Racz N."/>
            <person name="Riley R."/>
            <person name="Savchenko A."/>
            <person name="Shiryaev A."/>
            <person name="Soop K."/>
            <person name="Spirin V."/>
            <person name="Szebenyi C."/>
            <person name="Tomsovsky M."/>
            <person name="Tulloss R.E."/>
            <person name="Uehling J."/>
            <person name="Grigoriev I.V."/>
            <person name="Vagvolgyi C."/>
            <person name="Papp T."/>
            <person name="Martin F.M."/>
            <person name="Miettinen O."/>
            <person name="Hibbett D.S."/>
            <person name="Nagy L.G."/>
        </authorList>
    </citation>
    <scope>NUCLEOTIDE SEQUENCE [LARGE SCALE GENOMIC DNA]</scope>
    <source>
        <strain evidence="1 2">NL-1719</strain>
    </source>
</reference>
<evidence type="ECO:0000313" key="2">
    <source>
        <dbReference type="Proteomes" id="UP000308600"/>
    </source>
</evidence>
<proteinExistence type="predicted"/>
<evidence type="ECO:0000313" key="1">
    <source>
        <dbReference type="EMBL" id="TFK64830.1"/>
    </source>
</evidence>
<dbReference type="EMBL" id="ML208459">
    <property type="protein sequence ID" value="TFK64830.1"/>
    <property type="molecule type" value="Genomic_DNA"/>
</dbReference>
<organism evidence="1 2">
    <name type="scientific">Pluteus cervinus</name>
    <dbReference type="NCBI Taxonomy" id="181527"/>
    <lineage>
        <taxon>Eukaryota</taxon>
        <taxon>Fungi</taxon>
        <taxon>Dikarya</taxon>
        <taxon>Basidiomycota</taxon>
        <taxon>Agaricomycotina</taxon>
        <taxon>Agaricomycetes</taxon>
        <taxon>Agaricomycetidae</taxon>
        <taxon>Agaricales</taxon>
        <taxon>Pluteineae</taxon>
        <taxon>Pluteaceae</taxon>
        <taxon>Pluteus</taxon>
    </lineage>
</organism>
<dbReference type="Proteomes" id="UP000308600">
    <property type="component" value="Unassembled WGS sequence"/>
</dbReference>
<name>A0ACD3AGP0_9AGAR</name>